<dbReference type="Proteomes" id="UP001341281">
    <property type="component" value="Chromosome 07"/>
</dbReference>
<keyword evidence="2" id="KW-1185">Reference proteome</keyword>
<organism evidence="1 2">
    <name type="scientific">Paspalum notatum var. saurae</name>
    <dbReference type="NCBI Taxonomy" id="547442"/>
    <lineage>
        <taxon>Eukaryota</taxon>
        <taxon>Viridiplantae</taxon>
        <taxon>Streptophyta</taxon>
        <taxon>Embryophyta</taxon>
        <taxon>Tracheophyta</taxon>
        <taxon>Spermatophyta</taxon>
        <taxon>Magnoliopsida</taxon>
        <taxon>Liliopsida</taxon>
        <taxon>Poales</taxon>
        <taxon>Poaceae</taxon>
        <taxon>PACMAD clade</taxon>
        <taxon>Panicoideae</taxon>
        <taxon>Andropogonodae</taxon>
        <taxon>Paspaleae</taxon>
        <taxon>Paspalinae</taxon>
        <taxon>Paspalum</taxon>
    </lineage>
</organism>
<accession>A0AAQ3U4S6</accession>
<dbReference type="EMBL" id="CP144751">
    <property type="protein sequence ID" value="WVZ83210.1"/>
    <property type="molecule type" value="Genomic_DNA"/>
</dbReference>
<dbReference type="AlphaFoldDB" id="A0AAQ3U4S6"/>
<reference evidence="1 2" key="1">
    <citation type="submission" date="2024-02" db="EMBL/GenBank/DDBJ databases">
        <title>High-quality chromosome-scale genome assembly of Pensacola bahiagrass (Paspalum notatum Flugge var. saurae).</title>
        <authorList>
            <person name="Vega J.M."/>
            <person name="Podio M."/>
            <person name="Orjuela J."/>
            <person name="Siena L.A."/>
            <person name="Pessino S.C."/>
            <person name="Combes M.C."/>
            <person name="Mariac C."/>
            <person name="Albertini E."/>
            <person name="Pupilli F."/>
            <person name="Ortiz J.P.A."/>
            <person name="Leblanc O."/>
        </authorList>
    </citation>
    <scope>NUCLEOTIDE SEQUENCE [LARGE SCALE GENOMIC DNA]</scope>
    <source>
        <strain evidence="1">R1</strain>
        <tissue evidence="1">Leaf</tissue>
    </source>
</reference>
<gene>
    <name evidence="1" type="ORF">U9M48_030380</name>
</gene>
<evidence type="ECO:0000313" key="1">
    <source>
        <dbReference type="EMBL" id="WVZ83210.1"/>
    </source>
</evidence>
<proteinExistence type="predicted"/>
<sequence length="162" mass="18431">MRRTRNKFLLRSHSLQSKHHGTCARNPSQPSNLQYLSKALNSSHNRLTSQIPSSLGSLQDLELSKNSLLNPVSAEQHDLTFDREFHSLASPLVAGLSLHVANYNIATQELLWHCHCELPLSWLQVLRAIYYIVKRSQHLSASHRSVCSLDRTEELELPEDLT</sequence>
<evidence type="ECO:0000313" key="2">
    <source>
        <dbReference type="Proteomes" id="UP001341281"/>
    </source>
</evidence>
<name>A0AAQ3U4S6_PASNO</name>
<protein>
    <submittedName>
        <fullName evidence="1">Uncharacterized protein</fullName>
    </submittedName>
</protein>